<accession>A0A097SPS7</accession>
<sequence>MDRSREVHPIRSNTIHESHRSRRRHRSCQPAAGWPTQTLTDDSHPAIAHLGPALFTKYLYFAGAAAPDHPSLILDSCVAVALVDIGWISLHPETGWPAETYQWYCSLLARWAQEAGNLRPDLFERWLFDHSSSS</sequence>
<protein>
    <submittedName>
        <fullName evidence="2">Uncharacterized protein</fullName>
    </submittedName>
</protein>
<dbReference type="AlphaFoldDB" id="A0A097SPS7"/>
<feature type="compositionally biased region" description="Basic and acidic residues" evidence="1">
    <location>
        <begin position="1"/>
        <end position="18"/>
    </location>
</feature>
<dbReference type="InterPro" id="IPR048868">
    <property type="entry name" value="OGG-like_put"/>
</dbReference>
<evidence type="ECO:0000256" key="1">
    <source>
        <dbReference type="SAM" id="MobiDB-lite"/>
    </source>
</evidence>
<organism evidence="2">
    <name type="scientific">Rhodococcus sp. NS1</name>
    <dbReference type="NCBI Taxonomy" id="402236"/>
    <lineage>
        <taxon>Bacteria</taxon>
        <taxon>Bacillati</taxon>
        <taxon>Actinomycetota</taxon>
        <taxon>Actinomycetes</taxon>
        <taxon>Mycobacteriales</taxon>
        <taxon>Nocardiaceae</taxon>
        <taxon>Rhodococcus</taxon>
    </lineage>
</organism>
<geneLocation type="plasmid" evidence="2">
    <name>pNSL1</name>
</geneLocation>
<proteinExistence type="predicted"/>
<dbReference type="EMBL" id="KJ605395">
    <property type="protein sequence ID" value="AIU93530.1"/>
    <property type="molecule type" value="Genomic_DNA"/>
</dbReference>
<evidence type="ECO:0000313" key="2">
    <source>
        <dbReference type="EMBL" id="AIU93530.1"/>
    </source>
</evidence>
<gene>
    <name evidence="2" type="ORF">LRS1606.96</name>
</gene>
<name>A0A097SPS7_9NOCA</name>
<dbReference type="Pfam" id="PF21790">
    <property type="entry name" value="OGG"/>
    <property type="match status" value="1"/>
</dbReference>
<keyword evidence="2" id="KW-0614">Plasmid</keyword>
<reference evidence="2" key="1">
    <citation type="submission" date="2014-03" db="EMBL/GenBank/DDBJ databases">
        <authorList>
            <person name="Zhang G."/>
            <person name="Zhu L."/>
            <person name="Fang P."/>
        </authorList>
    </citation>
    <scope>NUCLEOTIDE SEQUENCE</scope>
    <source>
        <strain evidence="2">NS1</strain>
        <plasmid evidence="2">pNSL1</plasmid>
    </source>
</reference>
<feature type="region of interest" description="Disordered" evidence="1">
    <location>
        <begin position="1"/>
        <end position="40"/>
    </location>
</feature>